<gene>
    <name evidence="2" type="ORF">H4K34_10625</name>
</gene>
<feature type="domain" description="DinB-like" evidence="1">
    <location>
        <begin position="23"/>
        <end position="175"/>
    </location>
</feature>
<name>A0A7H0VAT6_9FLAO</name>
<accession>A0A7H0VAT6</accession>
<sequence>MKGSQSSLYQELQDLITKHQKELALLQALSNTELKQQPAPDKWSALECMEHLCRYGDFYLPEVKRVGQSAAKSKADRFKSSWLGEYFAASMWPKEGFKTMNTFKNMNPSLSDTRMEVLEQFETQLKAWAILVADLKDRDWQKTKTGISISSMIKLRLGDTLRVVFYHNERHMRQAFRAAGLES</sequence>
<dbReference type="EMBL" id="CP060139">
    <property type="protein sequence ID" value="QNR22834.1"/>
    <property type="molecule type" value="Genomic_DNA"/>
</dbReference>
<dbReference type="AlphaFoldDB" id="A0A7H0VAT6"/>
<reference evidence="2 3" key="1">
    <citation type="submission" date="2020-08" db="EMBL/GenBank/DDBJ databases">
        <title>Croceimicrobium hydrocarbonivorans gen. nov., sp. nov., a novel marine bacterium isolated from a bacterial consortium that degrades polyethylene terephthalate.</title>
        <authorList>
            <person name="Liu R."/>
        </authorList>
    </citation>
    <scope>NUCLEOTIDE SEQUENCE [LARGE SCALE GENOMIC DNA]</scope>
    <source>
        <strain evidence="2 3">A20-9</strain>
    </source>
</reference>
<dbReference type="Pfam" id="PF12867">
    <property type="entry name" value="DinB_2"/>
    <property type="match status" value="1"/>
</dbReference>
<evidence type="ECO:0000313" key="3">
    <source>
        <dbReference type="Proteomes" id="UP000516305"/>
    </source>
</evidence>
<proteinExistence type="predicted"/>
<dbReference type="Gene3D" id="1.20.120.450">
    <property type="entry name" value="dinb family like domain"/>
    <property type="match status" value="1"/>
</dbReference>
<dbReference type="InterPro" id="IPR034660">
    <property type="entry name" value="DinB/YfiT-like"/>
</dbReference>
<evidence type="ECO:0000259" key="1">
    <source>
        <dbReference type="Pfam" id="PF12867"/>
    </source>
</evidence>
<dbReference type="SUPFAM" id="SSF109854">
    <property type="entry name" value="DinB/YfiT-like putative metalloenzymes"/>
    <property type="match status" value="1"/>
</dbReference>
<dbReference type="RefSeq" id="WP_210757401.1">
    <property type="nucleotide sequence ID" value="NZ_CP060139.1"/>
</dbReference>
<keyword evidence="3" id="KW-1185">Reference proteome</keyword>
<organism evidence="2 3">
    <name type="scientific">Croceimicrobium hydrocarbonivorans</name>
    <dbReference type="NCBI Taxonomy" id="2761580"/>
    <lineage>
        <taxon>Bacteria</taxon>
        <taxon>Pseudomonadati</taxon>
        <taxon>Bacteroidota</taxon>
        <taxon>Flavobacteriia</taxon>
        <taxon>Flavobacteriales</taxon>
        <taxon>Owenweeksiaceae</taxon>
        <taxon>Croceimicrobium</taxon>
    </lineage>
</organism>
<dbReference type="InterPro" id="IPR024775">
    <property type="entry name" value="DinB-like"/>
</dbReference>
<dbReference type="KEGG" id="chyd:H4K34_10625"/>
<evidence type="ECO:0000313" key="2">
    <source>
        <dbReference type="EMBL" id="QNR22834.1"/>
    </source>
</evidence>
<protein>
    <submittedName>
        <fullName evidence="2">DinB family protein</fullName>
    </submittedName>
</protein>
<dbReference type="Proteomes" id="UP000516305">
    <property type="component" value="Chromosome"/>
</dbReference>